<gene>
    <name evidence="1" type="ORF">Tco_0878158</name>
</gene>
<reference evidence="1" key="2">
    <citation type="submission" date="2022-01" db="EMBL/GenBank/DDBJ databases">
        <authorList>
            <person name="Yamashiro T."/>
            <person name="Shiraishi A."/>
            <person name="Satake H."/>
            <person name="Nakayama K."/>
        </authorList>
    </citation>
    <scope>NUCLEOTIDE SEQUENCE</scope>
</reference>
<dbReference type="EMBL" id="BQNB010013718">
    <property type="protein sequence ID" value="GJT19452.1"/>
    <property type="molecule type" value="Genomic_DNA"/>
</dbReference>
<dbReference type="PANTHER" id="PTHR33116:SF84">
    <property type="entry name" value="RNA-DIRECTED DNA POLYMERASE"/>
    <property type="match status" value="1"/>
</dbReference>
<dbReference type="PANTHER" id="PTHR33116">
    <property type="entry name" value="REVERSE TRANSCRIPTASE ZINC-BINDING DOMAIN-CONTAINING PROTEIN-RELATED-RELATED"/>
    <property type="match status" value="1"/>
</dbReference>
<sequence>MIAMDFLNERIHSIFLSASTYSTHFYDPFRFIGESFMDDDEDYYAHLKVFSNEDAEIMVRSVSDEVVKAALFDICDNKAPGPDGYTAKFYKKSWSIVGRDVCNAVKEFFRKGRMLGEVNATLITLVPKSSTPQKVSDYRPIAFKVHNILLVQELLKGYNRKNGARRVALKIDIQKIMVCIRTAAFTININNERFGHFKGGRRLRHVDSISPYIFTLVVEVFSLVLKQKIDENGNFKNHWGCKDLKISHLCFADDLFMLYYGNLKSVQDHVKEAILSILPFQVGSLPVSYLGVPLVTKQLSFTDCKCLIDRVKTKVSNWMNIMLSYVGRLQLITSILSSMQVYWASVFILPKAVIKDIEKLLKGFLWCQGDLSKGKAKIAWKQVCKSKEDGGLGIKDLSKWNEVLMSNHLWNVATMKESIWVK</sequence>
<reference evidence="1" key="1">
    <citation type="journal article" date="2022" name="Int. J. Mol. Sci.">
        <title>Draft Genome of Tanacetum Coccineum: Genomic Comparison of Closely Related Tanacetum-Family Plants.</title>
        <authorList>
            <person name="Yamashiro T."/>
            <person name="Shiraishi A."/>
            <person name="Nakayama K."/>
            <person name="Satake H."/>
        </authorList>
    </citation>
    <scope>NUCLEOTIDE SEQUENCE</scope>
</reference>
<dbReference type="Proteomes" id="UP001151760">
    <property type="component" value="Unassembled WGS sequence"/>
</dbReference>
<comment type="caution">
    <text evidence="1">The sequence shown here is derived from an EMBL/GenBank/DDBJ whole genome shotgun (WGS) entry which is preliminary data.</text>
</comment>
<evidence type="ECO:0008006" key="3">
    <source>
        <dbReference type="Google" id="ProtNLM"/>
    </source>
</evidence>
<evidence type="ECO:0000313" key="1">
    <source>
        <dbReference type="EMBL" id="GJT19452.1"/>
    </source>
</evidence>
<protein>
    <recommendedName>
        <fullName evidence="3">Reverse transcriptase domain-containing protein</fullName>
    </recommendedName>
</protein>
<organism evidence="1 2">
    <name type="scientific">Tanacetum coccineum</name>
    <dbReference type="NCBI Taxonomy" id="301880"/>
    <lineage>
        <taxon>Eukaryota</taxon>
        <taxon>Viridiplantae</taxon>
        <taxon>Streptophyta</taxon>
        <taxon>Embryophyta</taxon>
        <taxon>Tracheophyta</taxon>
        <taxon>Spermatophyta</taxon>
        <taxon>Magnoliopsida</taxon>
        <taxon>eudicotyledons</taxon>
        <taxon>Gunneridae</taxon>
        <taxon>Pentapetalae</taxon>
        <taxon>asterids</taxon>
        <taxon>campanulids</taxon>
        <taxon>Asterales</taxon>
        <taxon>Asteraceae</taxon>
        <taxon>Asteroideae</taxon>
        <taxon>Anthemideae</taxon>
        <taxon>Anthemidinae</taxon>
        <taxon>Tanacetum</taxon>
    </lineage>
</organism>
<proteinExistence type="predicted"/>
<name>A0ABQ5C0A1_9ASTR</name>
<evidence type="ECO:0000313" key="2">
    <source>
        <dbReference type="Proteomes" id="UP001151760"/>
    </source>
</evidence>
<keyword evidence="2" id="KW-1185">Reference proteome</keyword>
<accession>A0ABQ5C0A1</accession>